<organism evidence="2 3">
    <name type="scientific">Fusobacterium canifelinum</name>
    <dbReference type="NCBI Taxonomy" id="285729"/>
    <lineage>
        <taxon>Bacteria</taxon>
        <taxon>Fusobacteriati</taxon>
        <taxon>Fusobacteriota</taxon>
        <taxon>Fusobacteriia</taxon>
        <taxon>Fusobacteriales</taxon>
        <taxon>Fusobacteriaceae</taxon>
        <taxon>Fusobacterium</taxon>
    </lineage>
</organism>
<protein>
    <submittedName>
        <fullName evidence="2">Uncharacterized protein</fullName>
    </submittedName>
</protein>
<name>A0A3P1V4I6_9FUSO</name>
<dbReference type="EMBL" id="CP066022">
    <property type="protein sequence ID" value="QQB73154.1"/>
    <property type="molecule type" value="Genomic_DNA"/>
</dbReference>
<dbReference type="AlphaFoldDB" id="A0A3P1V4I6"/>
<dbReference type="OrthoDB" id="5192882at2"/>
<dbReference type="Proteomes" id="UP000595577">
    <property type="component" value="Chromosome"/>
</dbReference>
<evidence type="ECO:0000313" key="2">
    <source>
        <dbReference type="EMBL" id="RRD28370.1"/>
    </source>
</evidence>
<reference evidence="2 3" key="1">
    <citation type="submission" date="2018-11" db="EMBL/GenBank/DDBJ databases">
        <title>Genomes From Bacteria Associated with the Canine Oral Cavity: a Test Case for Automated Genome-Based Taxonomic Assignment.</title>
        <authorList>
            <person name="Coil D.A."/>
            <person name="Jospin G."/>
            <person name="Darling A.E."/>
            <person name="Wallis C."/>
            <person name="Davis I.J."/>
            <person name="Harris S."/>
            <person name="Eisen J.A."/>
            <person name="Holcombe L.J."/>
            <person name="O'Flynn C."/>
        </authorList>
    </citation>
    <scope>NUCLEOTIDE SEQUENCE [LARGE SCALE GENOMIC DNA]</scope>
    <source>
        <strain evidence="2 3">OH4460_COT-188</strain>
    </source>
</reference>
<dbReference type="EMBL" id="RQYY01000002">
    <property type="protein sequence ID" value="RRD28370.1"/>
    <property type="molecule type" value="Genomic_DNA"/>
</dbReference>
<dbReference type="Proteomes" id="UP000281534">
    <property type="component" value="Unassembled WGS sequence"/>
</dbReference>
<accession>A0A3P1V4I6</accession>
<reference evidence="1 4" key="2">
    <citation type="submission" date="2020-12" db="EMBL/GenBank/DDBJ databases">
        <title>FDA dAtabase for Regulatory Grade micrObial Sequences (FDA-ARGOS): Supporting development and validation of Infectious Disease Dx tests.</title>
        <authorList>
            <person name="Sproer C."/>
            <person name="Gronow S."/>
            <person name="Severitt S."/>
            <person name="Schroder I."/>
            <person name="Tallon L."/>
            <person name="Sadzewicz L."/>
            <person name="Zhao X."/>
            <person name="Boylan J."/>
            <person name="Ott S."/>
            <person name="Bowen H."/>
            <person name="Vavikolanu K."/>
            <person name="Mehta A."/>
            <person name="Aluvathingal J."/>
            <person name="Nadendla S."/>
            <person name="Lowell S."/>
            <person name="Myers T."/>
            <person name="Yan Y."/>
            <person name="Sichtig H."/>
        </authorList>
    </citation>
    <scope>NUCLEOTIDE SEQUENCE [LARGE SCALE GENOMIC DNA]</scope>
    <source>
        <strain evidence="1 4">FDAARGOS_999</strain>
    </source>
</reference>
<proteinExistence type="predicted"/>
<evidence type="ECO:0000313" key="3">
    <source>
        <dbReference type="Proteomes" id="UP000281534"/>
    </source>
</evidence>
<evidence type="ECO:0000313" key="4">
    <source>
        <dbReference type="Proteomes" id="UP000595577"/>
    </source>
</evidence>
<dbReference type="RefSeq" id="WP_124795219.1">
    <property type="nucleotide sequence ID" value="NZ_CP066022.1"/>
</dbReference>
<gene>
    <name evidence="2" type="ORF">EII27_01760</name>
    <name evidence="1" type="ORF">I6H56_07450</name>
</gene>
<sequence length="120" mass="14446">MKIIKAIKLDKYNNIENYKNYDDYIYEDLKNDNYCITLYCELEPEEDTQYPLEDILDQYYVNCTNYMETEEINGKIIYKFEIEGSLDKEENLENILAIKNLIGKRVYNYENGDYIELGIE</sequence>
<evidence type="ECO:0000313" key="1">
    <source>
        <dbReference type="EMBL" id="QQB73154.1"/>
    </source>
</evidence>